<gene>
    <name evidence="1" type="ORF">Slati_4249100</name>
</gene>
<dbReference type="AlphaFoldDB" id="A0AAW2TCD8"/>
<sequence length="94" mass="10400">MHHLLQVPAPYASASRPPPPYRIRLRLPTACILRSLHPLRTVSLLVAPPPRLLSLPAALHLPPLRTHHSRLHTFSAMPGRRHGAVAAQIWAVMA</sequence>
<protein>
    <submittedName>
        <fullName evidence="1">Uncharacterized protein</fullName>
    </submittedName>
</protein>
<dbReference type="EMBL" id="JACGWN010000015">
    <property type="protein sequence ID" value="KAL0402192.1"/>
    <property type="molecule type" value="Genomic_DNA"/>
</dbReference>
<proteinExistence type="predicted"/>
<comment type="caution">
    <text evidence="1">The sequence shown here is derived from an EMBL/GenBank/DDBJ whole genome shotgun (WGS) entry which is preliminary data.</text>
</comment>
<evidence type="ECO:0000313" key="1">
    <source>
        <dbReference type="EMBL" id="KAL0402192.1"/>
    </source>
</evidence>
<organism evidence="1">
    <name type="scientific">Sesamum latifolium</name>
    <dbReference type="NCBI Taxonomy" id="2727402"/>
    <lineage>
        <taxon>Eukaryota</taxon>
        <taxon>Viridiplantae</taxon>
        <taxon>Streptophyta</taxon>
        <taxon>Embryophyta</taxon>
        <taxon>Tracheophyta</taxon>
        <taxon>Spermatophyta</taxon>
        <taxon>Magnoliopsida</taxon>
        <taxon>eudicotyledons</taxon>
        <taxon>Gunneridae</taxon>
        <taxon>Pentapetalae</taxon>
        <taxon>asterids</taxon>
        <taxon>lamiids</taxon>
        <taxon>Lamiales</taxon>
        <taxon>Pedaliaceae</taxon>
        <taxon>Sesamum</taxon>
    </lineage>
</organism>
<accession>A0AAW2TCD8</accession>
<name>A0AAW2TCD8_9LAMI</name>
<reference evidence="1" key="2">
    <citation type="journal article" date="2024" name="Plant">
        <title>Genomic evolution and insights into agronomic trait innovations of Sesamum species.</title>
        <authorList>
            <person name="Miao H."/>
            <person name="Wang L."/>
            <person name="Qu L."/>
            <person name="Liu H."/>
            <person name="Sun Y."/>
            <person name="Le M."/>
            <person name="Wang Q."/>
            <person name="Wei S."/>
            <person name="Zheng Y."/>
            <person name="Lin W."/>
            <person name="Duan Y."/>
            <person name="Cao H."/>
            <person name="Xiong S."/>
            <person name="Wang X."/>
            <person name="Wei L."/>
            <person name="Li C."/>
            <person name="Ma Q."/>
            <person name="Ju M."/>
            <person name="Zhao R."/>
            <person name="Li G."/>
            <person name="Mu C."/>
            <person name="Tian Q."/>
            <person name="Mei H."/>
            <person name="Zhang T."/>
            <person name="Gao T."/>
            <person name="Zhang H."/>
        </authorList>
    </citation>
    <scope>NUCLEOTIDE SEQUENCE</scope>
    <source>
        <strain evidence="1">KEN1</strain>
    </source>
</reference>
<reference evidence="1" key="1">
    <citation type="submission" date="2020-06" db="EMBL/GenBank/DDBJ databases">
        <authorList>
            <person name="Li T."/>
            <person name="Hu X."/>
            <person name="Zhang T."/>
            <person name="Song X."/>
            <person name="Zhang H."/>
            <person name="Dai N."/>
            <person name="Sheng W."/>
            <person name="Hou X."/>
            <person name="Wei L."/>
        </authorList>
    </citation>
    <scope>NUCLEOTIDE SEQUENCE</scope>
    <source>
        <strain evidence="1">KEN1</strain>
        <tissue evidence="1">Leaf</tissue>
    </source>
</reference>